<evidence type="ECO:0000313" key="2">
    <source>
        <dbReference type="Proteomes" id="UP000272464"/>
    </source>
</evidence>
<dbReference type="EMBL" id="RZNX01000003">
    <property type="protein sequence ID" value="RUT31561.1"/>
    <property type="molecule type" value="Genomic_DNA"/>
</dbReference>
<dbReference type="InterPro" id="IPR011990">
    <property type="entry name" value="TPR-like_helical_dom_sf"/>
</dbReference>
<dbReference type="Proteomes" id="UP000272464">
    <property type="component" value="Unassembled WGS sequence"/>
</dbReference>
<reference evidence="1 2" key="1">
    <citation type="submission" date="2018-12" db="EMBL/GenBank/DDBJ databases">
        <authorList>
            <person name="Sun L."/>
            <person name="Chen Z."/>
        </authorList>
    </citation>
    <scope>NUCLEOTIDE SEQUENCE [LARGE SCALE GENOMIC DNA]</scope>
    <source>
        <strain evidence="1 2">3-5-3</strain>
    </source>
</reference>
<dbReference type="AlphaFoldDB" id="A0A433XBP4"/>
<dbReference type="OrthoDB" id="2470416at2"/>
<keyword evidence="2" id="KW-1185">Reference proteome</keyword>
<dbReference type="GO" id="GO:0003677">
    <property type="term" value="F:DNA binding"/>
    <property type="evidence" value="ECO:0007669"/>
    <property type="project" value="UniProtKB-KW"/>
</dbReference>
<proteinExistence type="predicted"/>
<comment type="caution">
    <text evidence="1">The sequence shown here is derived from an EMBL/GenBank/DDBJ whole genome shotgun (WGS) entry which is preliminary data.</text>
</comment>
<protein>
    <submittedName>
        <fullName evidence="1">DNA-binding protein</fullName>
    </submittedName>
</protein>
<accession>A0A433XBP4</accession>
<evidence type="ECO:0000313" key="1">
    <source>
        <dbReference type="EMBL" id="RUT31561.1"/>
    </source>
</evidence>
<keyword evidence="1" id="KW-0238">DNA-binding</keyword>
<dbReference type="SUPFAM" id="SSF48452">
    <property type="entry name" value="TPR-like"/>
    <property type="match status" value="1"/>
</dbReference>
<sequence length="464" mass="54268">MESMNSIRSEIEDHLSSSGYTLTTFGHLSGMNRGSLSAILHGTPPKPIAIRQLDIITETLGYPEGWFYHLYLDECFSGTKVSRRRLEPYLIRCAELNKQDCLKAAILRLLEIPKSIGLLFDIGEKLYLKGRLSESALFHEAVAEMEKDSHSERLAISQYRLFMGKQGPDAEENWKAVIRFEPFRKRLPENHQLDALLKLANVCYTLHRWKEVEKYSDELRALAQAVYRDQLRRKVREKSNEVLETERHLVVYYGQGYLLKTVALQKQELYDKAKKYVTGYADLSWFENLNEIGWMEVKKFKVWAQANAYTLEMLTGNIDILPAYCHFLQEHPQEMLPGLLTIIESANKYGFYADHIIEQCSQVIQKFDNLNPIEVDRHFSYRYQLAIYHLRKNQYAEGTAHILFALKLAFIQNNDRDVIQCVTLFEAYRNYASEQHKIEYQFMMEEARNNEKSSPFSDRRVQIV</sequence>
<gene>
    <name evidence="1" type="ORF">EJP77_09165</name>
</gene>
<name>A0A433XBP4_9BACL</name>
<dbReference type="RefSeq" id="WP_127198942.1">
    <property type="nucleotide sequence ID" value="NZ_RZNX01000003.1"/>
</dbReference>
<organism evidence="1 2">
    <name type="scientific">Paenibacillus zeisoli</name>
    <dbReference type="NCBI Taxonomy" id="2496267"/>
    <lineage>
        <taxon>Bacteria</taxon>
        <taxon>Bacillati</taxon>
        <taxon>Bacillota</taxon>
        <taxon>Bacilli</taxon>
        <taxon>Bacillales</taxon>
        <taxon>Paenibacillaceae</taxon>
        <taxon>Paenibacillus</taxon>
    </lineage>
</organism>